<dbReference type="InterPro" id="IPR011041">
    <property type="entry name" value="Quinoprot_gluc/sorb_DH_b-prop"/>
</dbReference>
<reference evidence="3 4" key="1">
    <citation type="submission" date="2014-02" db="EMBL/GenBank/DDBJ databases">
        <title>The small core and large imbalanced accessory genome model reveals a collaborative survival strategy of Sorangium cellulosum strains in nature.</title>
        <authorList>
            <person name="Han K."/>
            <person name="Peng R."/>
            <person name="Blom J."/>
            <person name="Li Y.-Z."/>
        </authorList>
    </citation>
    <scope>NUCLEOTIDE SEQUENCE [LARGE SCALE GENOMIC DNA]</scope>
    <source>
        <strain evidence="3 4">So0008-312</strain>
    </source>
</reference>
<evidence type="ECO:0000313" key="4">
    <source>
        <dbReference type="Proteomes" id="UP000075260"/>
    </source>
</evidence>
<dbReference type="AlphaFoldDB" id="A0A150R088"/>
<dbReference type="Proteomes" id="UP000075260">
    <property type="component" value="Unassembled WGS sequence"/>
</dbReference>
<sequence length="447" mass="46707">MLLLVLAPACSDESAANPAGSTAGSGGSGGAPPDDQTTQSGGGGAGGGGAGAGGASGTGEGGYTPEDDNTFRPEERPFADALLGSLETKPGFTIGVFAKNVGNARMMELAPGGGVYVTRPTPGDVQLLRDTDDDGVADEVTTAFAGGEGFATLHGIAPSADGETMYLATATALYAAPINADGSLGAPSALITDLPDGGQHGKRTMRFTPDGASLLFSVGSSCNACTETNPEHATLLLIDPSLGPQTQKERSLFAKGLRNTIGFDWYPGTDELWGMDHGSDQRGNVVPPEELNRLVAGNDYGWPYVYSSGPGERGIDPIMDDPPGTTKEAHAETTEPAELIYDAHSAPIDFRFYTGDHFPDEYRNDAFVAMRGSWNRYPPVGYKVVRVLFDKETRKPKGFEDFITGWLIEDGHAVFGRPAGLVQLPDGSLLVSDDTSGVIYRVAYTGQ</sequence>
<dbReference type="EMBL" id="JEMA01000179">
    <property type="protein sequence ID" value="KYF73615.1"/>
    <property type="molecule type" value="Genomic_DNA"/>
</dbReference>
<proteinExistence type="predicted"/>
<dbReference type="InterPro" id="IPR011042">
    <property type="entry name" value="6-blade_b-propeller_TolB-like"/>
</dbReference>
<dbReference type="Pfam" id="PF22807">
    <property type="entry name" value="TrAA12"/>
    <property type="match status" value="1"/>
</dbReference>
<evidence type="ECO:0000259" key="2">
    <source>
        <dbReference type="Pfam" id="PF22807"/>
    </source>
</evidence>
<accession>A0A150R088</accession>
<gene>
    <name evidence="3" type="ORF">BE15_33285</name>
</gene>
<organism evidence="3 4">
    <name type="scientific">Sorangium cellulosum</name>
    <name type="common">Polyangium cellulosum</name>
    <dbReference type="NCBI Taxonomy" id="56"/>
    <lineage>
        <taxon>Bacteria</taxon>
        <taxon>Pseudomonadati</taxon>
        <taxon>Myxococcota</taxon>
        <taxon>Polyangia</taxon>
        <taxon>Polyangiales</taxon>
        <taxon>Polyangiaceae</taxon>
        <taxon>Sorangium</taxon>
    </lineage>
</organism>
<feature type="compositionally biased region" description="Gly residues" evidence="1">
    <location>
        <begin position="40"/>
        <end position="62"/>
    </location>
</feature>
<dbReference type="PANTHER" id="PTHR19328">
    <property type="entry name" value="HEDGEHOG-INTERACTING PROTEIN"/>
    <property type="match status" value="1"/>
</dbReference>
<evidence type="ECO:0000313" key="3">
    <source>
        <dbReference type="EMBL" id="KYF73615.1"/>
    </source>
</evidence>
<name>A0A150R088_SORCE</name>
<dbReference type="SUPFAM" id="SSF50952">
    <property type="entry name" value="Soluble quinoprotein glucose dehydrogenase"/>
    <property type="match status" value="1"/>
</dbReference>
<feature type="domain" description="Pyrroloquinoline quinone-dependent pyranose dehydrogenase beta-propeller" evidence="2">
    <location>
        <begin position="87"/>
        <end position="443"/>
    </location>
</feature>
<dbReference type="InterPro" id="IPR054539">
    <property type="entry name" value="Beta-prop_PDH"/>
</dbReference>
<evidence type="ECO:0000256" key="1">
    <source>
        <dbReference type="SAM" id="MobiDB-lite"/>
    </source>
</evidence>
<dbReference type="PANTHER" id="PTHR19328:SF53">
    <property type="entry name" value="MEMBRANE PROTEIN"/>
    <property type="match status" value="1"/>
</dbReference>
<protein>
    <recommendedName>
        <fullName evidence="2">Pyrroloquinoline quinone-dependent pyranose dehydrogenase beta-propeller domain-containing protein</fullName>
    </recommendedName>
</protein>
<feature type="region of interest" description="Disordered" evidence="1">
    <location>
        <begin position="11"/>
        <end position="73"/>
    </location>
</feature>
<comment type="caution">
    <text evidence="3">The sequence shown here is derived from an EMBL/GenBank/DDBJ whole genome shotgun (WGS) entry which is preliminary data.</text>
</comment>
<dbReference type="Gene3D" id="2.120.10.30">
    <property type="entry name" value="TolB, C-terminal domain"/>
    <property type="match status" value="1"/>
</dbReference>